<dbReference type="SUPFAM" id="SSF57667">
    <property type="entry name" value="beta-beta-alpha zinc fingers"/>
    <property type="match status" value="3"/>
</dbReference>
<reference evidence="5" key="1">
    <citation type="submission" date="2020-11" db="EMBL/GenBank/DDBJ databases">
        <authorList>
            <person name="Tran Van P."/>
        </authorList>
    </citation>
    <scope>NUCLEOTIDE SEQUENCE</scope>
</reference>
<dbReference type="Gene3D" id="3.30.160.60">
    <property type="entry name" value="Classic Zinc Finger"/>
    <property type="match status" value="6"/>
</dbReference>
<dbReference type="PANTHER" id="PTHR19818:SF162">
    <property type="entry name" value="GASTRULA ZINC FINGER PROTEIN XLCGF57.1-RELATED"/>
    <property type="match status" value="1"/>
</dbReference>
<keyword evidence="3" id="KW-0863">Zinc-finger</keyword>
<dbReference type="InterPro" id="IPR050329">
    <property type="entry name" value="GLI_C2H2-zinc-finger"/>
</dbReference>
<gene>
    <name evidence="5" type="ORF">CTOB1V02_LOCUS8920</name>
</gene>
<dbReference type="OrthoDB" id="8117402at2759"/>
<evidence type="ECO:0000256" key="2">
    <source>
        <dbReference type="ARBA" id="ARBA00022737"/>
    </source>
</evidence>
<dbReference type="EMBL" id="OB663164">
    <property type="protein sequence ID" value="CAD7231066.1"/>
    <property type="molecule type" value="Genomic_DNA"/>
</dbReference>
<dbReference type="SMART" id="SM00355">
    <property type="entry name" value="ZnF_C2H2"/>
    <property type="match status" value="9"/>
</dbReference>
<keyword evidence="2" id="KW-0677">Repeat</keyword>
<protein>
    <submittedName>
        <fullName evidence="5">Uncharacterized protein</fullName>
    </submittedName>
</protein>
<evidence type="ECO:0000256" key="1">
    <source>
        <dbReference type="ARBA" id="ARBA00022723"/>
    </source>
</evidence>
<dbReference type="GO" id="GO:0045944">
    <property type="term" value="P:positive regulation of transcription by RNA polymerase II"/>
    <property type="evidence" value="ECO:0007669"/>
    <property type="project" value="UniProtKB-ARBA"/>
</dbReference>
<dbReference type="PANTHER" id="PTHR19818">
    <property type="entry name" value="ZINC FINGER PROTEIN ZIC AND GLI"/>
    <property type="match status" value="1"/>
</dbReference>
<dbReference type="GO" id="GO:0008270">
    <property type="term" value="F:zinc ion binding"/>
    <property type="evidence" value="ECO:0007669"/>
    <property type="project" value="UniProtKB-KW"/>
</dbReference>
<evidence type="ECO:0000256" key="3">
    <source>
        <dbReference type="ARBA" id="ARBA00022771"/>
    </source>
</evidence>
<name>A0A7R8ZR16_9CRUS</name>
<sequence length="460" mass="52694">MKLNRILRIFRLQFICVPLNKLGGMAFFDHPLHQVGELLTVNVDPYPVADMGRPSLAMVKQEPEALDEVEEGPSESKLVVISGQFLTSSRWHIFDAVERKSYPLDDTSMTGVIAAFQDAESDSVLLEMGKLLKPVLMEIIRRFEEKKKSEQSPASSESEDNQGESILPVVAQELKHEAIQQTLSKPGLRRKKNKKIRLRFHCTLCNTTVPPSEKKKHMQEVHAKTEAKKLNRCHYCKECKISLPLDKKKEHIDEIHGGLPFVCDYCAQRFRGRNGRLNHMRKEHNVGIKEKVCPVCGITVDNMYSGKMAHHMMHHDKGVFACPQCDMTFQKKFSLNAHVLHHSRERKYCCEECGKRFLRKTNLNDHLAVHAPTKPFTCTVCNKGFTQRGYLKTHMRFHTGENPFTCDMCPQAFPAKSMLNSHRSTMHQIEKPFKCSVCDASFPSRLGLKRHELRKHALPN</sequence>
<proteinExistence type="predicted"/>
<dbReference type="InterPro" id="IPR036236">
    <property type="entry name" value="Znf_C2H2_sf"/>
</dbReference>
<dbReference type="FunFam" id="3.30.160.60:FF:000446">
    <property type="entry name" value="Zinc finger protein"/>
    <property type="match status" value="1"/>
</dbReference>
<dbReference type="GO" id="GO:0000981">
    <property type="term" value="F:DNA-binding transcription factor activity, RNA polymerase II-specific"/>
    <property type="evidence" value="ECO:0007669"/>
    <property type="project" value="TreeGrafter"/>
</dbReference>
<dbReference type="FunFam" id="3.30.160.60:FF:000100">
    <property type="entry name" value="Zinc finger 45-like"/>
    <property type="match status" value="1"/>
</dbReference>
<keyword evidence="1" id="KW-0479">Metal-binding</keyword>
<dbReference type="GO" id="GO:0005634">
    <property type="term" value="C:nucleus"/>
    <property type="evidence" value="ECO:0007669"/>
    <property type="project" value="UniProtKB-ARBA"/>
</dbReference>
<dbReference type="Pfam" id="PF13894">
    <property type="entry name" value="zf-C2H2_4"/>
    <property type="match status" value="1"/>
</dbReference>
<organism evidence="5">
    <name type="scientific">Cyprideis torosa</name>
    <dbReference type="NCBI Taxonomy" id="163714"/>
    <lineage>
        <taxon>Eukaryota</taxon>
        <taxon>Metazoa</taxon>
        <taxon>Ecdysozoa</taxon>
        <taxon>Arthropoda</taxon>
        <taxon>Crustacea</taxon>
        <taxon>Oligostraca</taxon>
        <taxon>Ostracoda</taxon>
        <taxon>Podocopa</taxon>
        <taxon>Podocopida</taxon>
        <taxon>Cytherocopina</taxon>
        <taxon>Cytheroidea</taxon>
        <taxon>Cytherideidae</taxon>
        <taxon>Cyprideis</taxon>
    </lineage>
</organism>
<evidence type="ECO:0000313" key="5">
    <source>
        <dbReference type="EMBL" id="CAD7231066.1"/>
    </source>
</evidence>
<dbReference type="PROSITE" id="PS50157">
    <property type="entry name" value="ZINC_FINGER_C2H2_2"/>
    <property type="match status" value="6"/>
</dbReference>
<accession>A0A7R8ZR16</accession>
<dbReference type="Pfam" id="PF00096">
    <property type="entry name" value="zf-C2H2"/>
    <property type="match status" value="2"/>
</dbReference>
<evidence type="ECO:0000256" key="4">
    <source>
        <dbReference type="ARBA" id="ARBA00022833"/>
    </source>
</evidence>
<dbReference type="AlphaFoldDB" id="A0A7R8ZR16"/>
<dbReference type="InterPro" id="IPR013087">
    <property type="entry name" value="Znf_C2H2_type"/>
</dbReference>
<dbReference type="PROSITE" id="PS00028">
    <property type="entry name" value="ZINC_FINGER_C2H2_1"/>
    <property type="match status" value="6"/>
</dbReference>
<keyword evidence="4" id="KW-0862">Zinc</keyword>
<dbReference type="GO" id="GO:0000978">
    <property type="term" value="F:RNA polymerase II cis-regulatory region sequence-specific DNA binding"/>
    <property type="evidence" value="ECO:0007669"/>
    <property type="project" value="TreeGrafter"/>
</dbReference>